<keyword evidence="2" id="KW-1185">Reference proteome</keyword>
<evidence type="ECO:0000313" key="2">
    <source>
        <dbReference type="Proteomes" id="UP001243989"/>
    </source>
</evidence>
<evidence type="ECO:0000313" key="1">
    <source>
        <dbReference type="EMBL" id="KAK1640031.1"/>
    </source>
</evidence>
<name>A0AAJ0EKI0_9PEZI</name>
<dbReference type="RefSeq" id="XP_060448638.1">
    <property type="nucleotide sequence ID" value="XM_060589754.1"/>
</dbReference>
<dbReference type="AlphaFoldDB" id="A0AAJ0EKI0"/>
<accession>A0AAJ0EKI0</accession>
<dbReference type="GeneID" id="85474616"/>
<protein>
    <submittedName>
        <fullName evidence="1">Uncharacterized protein</fullName>
    </submittedName>
</protein>
<dbReference type="Proteomes" id="UP001243989">
    <property type="component" value="Unassembled WGS sequence"/>
</dbReference>
<organism evidence="1 2">
    <name type="scientific">Colletotrichum phormii</name>
    <dbReference type="NCBI Taxonomy" id="359342"/>
    <lineage>
        <taxon>Eukaryota</taxon>
        <taxon>Fungi</taxon>
        <taxon>Dikarya</taxon>
        <taxon>Ascomycota</taxon>
        <taxon>Pezizomycotina</taxon>
        <taxon>Sordariomycetes</taxon>
        <taxon>Hypocreomycetidae</taxon>
        <taxon>Glomerellales</taxon>
        <taxon>Glomerellaceae</taxon>
        <taxon>Colletotrichum</taxon>
        <taxon>Colletotrichum acutatum species complex</taxon>
    </lineage>
</organism>
<sequence length="198" mass="21308">MAVEATVSPGLERRPPLRLGAAKATPRLFDSCLFSRQGHYIDPVFSSTRPSASLPTAPERTGVRSSFSTGNNDLCRSPSAHFSFCLHIVGFTSTLLSTLDGTRDWNHEMIQTTRPNQDQTVLRWMASCDALIQLRGSYDFLASRASAALNSCPLVRGSTQASPPGGGIRVRRATLALGCAPIVSTHLLSPSRILIRGA</sequence>
<dbReference type="EMBL" id="JAHMHQ010000004">
    <property type="protein sequence ID" value="KAK1640031.1"/>
    <property type="molecule type" value="Genomic_DNA"/>
</dbReference>
<proteinExistence type="predicted"/>
<gene>
    <name evidence="1" type="ORF">BDP81DRAFT_419231</name>
</gene>
<comment type="caution">
    <text evidence="1">The sequence shown here is derived from an EMBL/GenBank/DDBJ whole genome shotgun (WGS) entry which is preliminary data.</text>
</comment>
<reference evidence="1" key="1">
    <citation type="submission" date="2021-06" db="EMBL/GenBank/DDBJ databases">
        <title>Comparative genomics, transcriptomics and evolutionary studies reveal genomic signatures of adaptation to plant cell wall in hemibiotrophic fungi.</title>
        <authorList>
            <consortium name="DOE Joint Genome Institute"/>
            <person name="Baroncelli R."/>
            <person name="Diaz J.F."/>
            <person name="Benocci T."/>
            <person name="Peng M."/>
            <person name="Battaglia E."/>
            <person name="Haridas S."/>
            <person name="Andreopoulos W."/>
            <person name="Labutti K."/>
            <person name="Pangilinan J."/>
            <person name="Floch G.L."/>
            <person name="Makela M.R."/>
            <person name="Henrissat B."/>
            <person name="Grigoriev I.V."/>
            <person name="Crouch J.A."/>
            <person name="De Vries R.P."/>
            <person name="Sukno S.A."/>
            <person name="Thon M.R."/>
        </authorList>
    </citation>
    <scope>NUCLEOTIDE SEQUENCE</scope>
    <source>
        <strain evidence="1">CBS 102054</strain>
    </source>
</reference>